<protein>
    <submittedName>
        <fullName evidence="1">Uncharacterized protein</fullName>
    </submittedName>
</protein>
<keyword evidence="2" id="KW-1185">Reference proteome</keyword>
<sequence>MHRKIPDGYGDEGGLCLDFVERQAGLQTKIPLDFILQMNEMT</sequence>
<evidence type="ECO:0000313" key="1">
    <source>
        <dbReference type="EMBL" id="AHC35338.1"/>
    </source>
</evidence>
<reference evidence="1 2" key="1">
    <citation type="journal article" date="2014" name="Genome Announc.">
        <title>Complete Genome Sequence of Pseudomonas sp. Strain TKP, Isolated from a gamma-Hexachlorocyclohexane-Degrading Mixed Culture.</title>
        <authorList>
            <person name="Ohtsubo Y."/>
            <person name="Kishida K."/>
            <person name="Sato T."/>
            <person name="Tabata M."/>
            <person name="Kawasumi T."/>
            <person name="Ogura Y."/>
            <person name="Hayashi T."/>
            <person name="Tsuda M."/>
            <person name="Nagata Y."/>
        </authorList>
    </citation>
    <scope>NUCLEOTIDE SEQUENCE [LARGE SCALE GENOMIC DNA]</scope>
    <source>
        <strain evidence="1 2">TKP</strain>
    </source>
</reference>
<dbReference type="EMBL" id="CP006852">
    <property type="protein sequence ID" value="AHC35338.1"/>
    <property type="molecule type" value="Genomic_DNA"/>
</dbReference>
<dbReference type="Proteomes" id="UP000018725">
    <property type="component" value="Chromosome"/>
</dbReference>
<name>A0ACA7P5W4_9PSED</name>
<organism evidence="1 2">
    <name type="scientific">Pseudomonas gorinensis</name>
    <dbReference type="NCBI Taxonomy" id="3240790"/>
    <lineage>
        <taxon>Bacteria</taxon>
        <taxon>Pseudomonadati</taxon>
        <taxon>Pseudomonadota</taxon>
        <taxon>Gammaproteobacteria</taxon>
        <taxon>Pseudomonadales</taxon>
        <taxon>Pseudomonadaceae</taxon>
        <taxon>Pseudomonas</taxon>
    </lineage>
</organism>
<proteinExistence type="predicted"/>
<gene>
    <name evidence="1" type="ORF">U771_14070</name>
</gene>
<accession>A0ACA7P5W4</accession>
<evidence type="ECO:0000313" key="2">
    <source>
        <dbReference type="Proteomes" id="UP000018725"/>
    </source>
</evidence>